<feature type="domain" description="DUF4283" evidence="1">
    <location>
        <begin position="40"/>
        <end position="121"/>
    </location>
</feature>
<protein>
    <recommendedName>
        <fullName evidence="1">DUF4283 domain-containing protein</fullName>
    </recommendedName>
</protein>
<proteinExistence type="predicted"/>
<evidence type="ECO:0000313" key="3">
    <source>
        <dbReference type="Proteomes" id="UP001634007"/>
    </source>
</evidence>
<keyword evidence="3" id="KW-1185">Reference proteome</keyword>
<evidence type="ECO:0000313" key="2">
    <source>
        <dbReference type="EMBL" id="KAL3717799.1"/>
    </source>
</evidence>
<evidence type="ECO:0000259" key="1">
    <source>
        <dbReference type="Pfam" id="PF14111"/>
    </source>
</evidence>
<dbReference type="Pfam" id="PF14111">
    <property type="entry name" value="DUF4283"/>
    <property type="match status" value="1"/>
</dbReference>
<dbReference type="PANTHER" id="PTHR31286">
    <property type="entry name" value="GLYCINE-RICH CELL WALL STRUCTURAL PROTEIN 1.8-LIKE"/>
    <property type="match status" value="1"/>
</dbReference>
<name>A0ABD3IV47_EUCGL</name>
<dbReference type="InterPro" id="IPR025558">
    <property type="entry name" value="DUF4283"/>
</dbReference>
<dbReference type="PANTHER" id="PTHR31286:SF99">
    <property type="entry name" value="DUF4283 DOMAIN-CONTAINING PROTEIN"/>
    <property type="match status" value="1"/>
</dbReference>
<dbReference type="AlphaFoldDB" id="A0ABD3IV47"/>
<dbReference type="EMBL" id="JBJKBG010000010">
    <property type="protein sequence ID" value="KAL3717799.1"/>
    <property type="molecule type" value="Genomic_DNA"/>
</dbReference>
<organism evidence="2 3">
    <name type="scientific">Eucalyptus globulus</name>
    <name type="common">Tasmanian blue gum</name>
    <dbReference type="NCBI Taxonomy" id="34317"/>
    <lineage>
        <taxon>Eukaryota</taxon>
        <taxon>Viridiplantae</taxon>
        <taxon>Streptophyta</taxon>
        <taxon>Embryophyta</taxon>
        <taxon>Tracheophyta</taxon>
        <taxon>Spermatophyta</taxon>
        <taxon>Magnoliopsida</taxon>
        <taxon>eudicotyledons</taxon>
        <taxon>Gunneridae</taxon>
        <taxon>Pentapetalae</taxon>
        <taxon>rosids</taxon>
        <taxon>malvids</taxon>
        <taxon>Myrtales</taxon>
        <taxon>Myrtaceae</taxon>
        <taxon>Myrtoideae</taxon>
        <taxon>Eucalypteae</taxon>
        <taxon>Eucalyptus</taxon>
    </lineage>
</organism>
<reference evidence="2 3" key="1">
    <citation type="submission" date="2024-11" db="EMBL/GenBank/DDBJ databases">
        <title>Chromosome-level genome assembly of Eucalyptus globulus Labill. provides insights into its genome evolution.</title>
        <authorList>
            <person name="Li X."/>
        </authorList>
    </citation>
    <scope>NUCLEOTIDE SEQUENCE [LARGE SCALE GENOMIC DNA]</scope>
    <source>
        <strain evidence="2">CL2024</strain>
        <tissue evidence="2">Fresh tender leaves</tissue>
    </source>
</reference>
<sequence length="248" mass="28260">MAEEEGAVGRLAHLCNKLGKLMYENNMQILDEEISEEKIQECCSSLVGQLYKNPAINFQALTTAKKKAWRNETVEVKTLENGKISFVFRNEGDKNRVLEGGPWSFSNHLLLLRDWEPDTPPPPHCYEFNTCALWIIIFGLSLEWNSESMIKKIASSMGKVLEVEIDARGPTFQKIGKIRVELDVAAELRAGQLMCHGNKRVWLDFKYERLPFSATHVENLDIMLLIVQIYLMMKRNSQLSWGVALVAG</sequence>
<dbReference type="InterPro" id="IPR040256">
    <property type="entry name" value="At4g02000-like"/>
</dbReference>
<accession>A0ABD3IV47</accession>
<gene>
    <name evidence="2" type="ORF">ACJRO7_003015</name>
</gene>
<dbReference type="Proteomes" id="UP001634007">
    <property type="component" value="Unassembled WGS sequence"/>
</dbReference>
<comment type="caution">
    <text evidence="2">The sequence shown here is derived from an EMBL/GenBank/DDBJ whole genome shotgun (WGS) entry which is preliminary data.</text>
</comment>